<evidence type="ECO:0000313" key="6">
    <source>
        <dbReference type="Proteomes" id="UP000278252"/>
    </source>
</evidence>
<proteinExistence type="predicted"/>
<reference evidence="5" key="3">
    <citation type="submission" date="2017-04" db="EMBL/GenBank/DDBJ databases">
        <authorList>
            <person name="Varghese N."/>
            <person name="Submissions S."/>
        </authorList>
    </citation>
    <scope>NUCLEOTIDE SEQUENCE [LARGE SCALE GENOMIC DNA]</scope>
    <source>
        <strain evidence="5">FDF-1</strain>
    </source>
</reference>
<keyword evidence="5" id="KW-1185">Reference proteome</keyword>
<name>A0A1L9C519_9EURY</name>
<dbReference type="OrthoDB" id="92278at2157"/>
<evidence type="ECO:0000313" key="4">
    <source>
        <dbReference type="Proteomes" id="UP000185713"/>
    </source>
</evidence>
<reference evidence="3" key="2">
    <citation type="submission" date="2017-04" db="EMBL/GenBank/DDBJ databases">
        <authorList>
            <person name="Afonso C.L."/>
            <person name="Miller P.J."/>
            <person name="Scott M.A."/>
            <person name="Spackman E."/>
            <person name="Goraichik I."/>
            <person name="Dimitrov K.M."/>
            <person name="Suarez D.L."/>
            <person name="Swayne D.E."/>
        </authorList>
    </citation>
    <scope>NUCLEOTIDE SEQUENCE [LARGE SCALE GENOMIC DNA]</scope>
    <source>
        <strain evidence="3">FDF-1</strain>
    </source>
</reference>
<dbReference type="InterPro" id="IPR019270">
    <property type="entry name" value="DUF2283"/>
</dbReference>
<reference evidence="2 6" key="4">
    <citation type="submission" date="2018-10" db="EMBL/GenBank/DDBJ databases">
        <title>Cultivation of a novel Methanohalophilus strain from Kebrit Deep of the Red Sea and a genomic comparison of members of the genus Methanohalophilus.</title>
        <authorList>
            <person name="Guan Y."/>
            <person name="Ngugi D.K."/>
            <person name="Stingl U."/>
        </authorList>
    </citation>
    <scope>NUCLEOTIDE SEQUENCE [LARGE SCALE GENOMIC DNA]</scope>
    <source>
        <strain evidence="2 6">DSM 7471</strain>
    </source>
</reference>
<dbReference type="Pfam" id="PF10049">
    <property type="entry name" value="DUF2283"/>
    <property type="match status" value="1"/>
</dbReference>
<gene>
    <name evidence="2" type="ORF">EFE41_03220</name>
    <name evidence="1" type="ORF">MPF_0334</name>
    <name evidence="3" type="ORF">SAMN06264941_1001</name>
</gene>
<dbReference type="EMBL" id="JWTK01000002">
    <property type="protein sequence ID" value="OJH49546.1"/>
    <property type="molecule type" value="Genomic_DNA"/>
</dbReference>
<evidence type="ECO:0000313" key="1">
    <source>
        <dbReference type="EMBL" id="OJH49546.1"/>
    </source>
</evidence>
<evidence type="ECO:0000313" key="3">
    <source>
        <dbReference type="EMBL" id="SMH35499.1"/>
    </source>
</evidence>
<sequence>MSEPQKVININSKSDYWDYDSLNDSFFAFSKGVQYKSSIEIDGVLLDVGMDNSIVGIEILDAAKRFGISKYDMKNLKQIRADIKVSEESINIKLLLEVSKRNRELPLKLSITGANEMKLPSTSSGTMAVAV</sequence>
<dbReference type="AlphaFoldDB" id="A0A1L9C519"/>
<dbReference type="Proteomes" id="UP000278252">
    <property type="component" value="Unassembled WGS sequence"/>
</dbReference>
<dbReference type="STRING" id="523843.SAMN06264941_1001"/>
<dbReference type="Proteomes" id="UP000193969">
    <property type="component" value="Unassembled WGS sequence"/>
</dbReference>
<organism evidence="1 4">
    <name type="scientific">Methanohalophilus portucalensis FDF-1</name>
    <dbReference type="NCBI Taxonomy" id="523843"/>
    <lineage>
        <taxon>Archaea</taxon>
        <taxon>Methanobacteriati</taxon>
        <taxon>Methanobacteriota</taxon>
        <taxon>Stenosarchaea group</taxon>
        <taxon>Methanomicrobia</taxon>
        <taxon>Methanosarcinales</taxon>
        <taxon>Methanosarcinaceae</taxon>
        <taxon>Methanohalophilus</taxon>
    </lineage>
</organism>
<dbReference type="EMBL" id="FXBN01000001">
    <property type="protein sequence ID" value="SMH35499.1"/>
    <property type="molecule type" value="Genomic_DNA"/>
</dbReference>
<dbReference type="Proteomes" id="UP000185713">
    <property type="component" value="Unassembled WGS sequence"/>
</dbReference>
<accession>A0A1L9C519</accession>
<protein>
    <submittedName>
        <fullName evidence="2">DUF2283 domain-containing protein</fullName>
    </submittedName>
</protein>
<evidence type="ECO:0000313" key="5">
    <source>
        <dbReference type="Proteomes" id="UP000193969"/>
    </source>
</evidence>
<reference evidence="1 4" key="1">
    <citation type="submission" date="2014-12" db="EMBL/GenBank/DDBJ databases">
        <title>The genome sequence of Methanohalophilus portucalensis strain FDF1.</title>
        <authorList>
            <person name="Lai M.-C."/>
            <person name="Lai S.-J."/>
        </authorList>
    </citation>
    <scope>NUCLEOTIDE SEQUENCE [LARGE SCALE GENOMIC DNA]</scope>
    <source>
        <strain evidence="1 4">FDF-1</strain>
    </source>
</reference>
<dbReference type="EMBL" id="RJJH01000001">
    <property type="protein sequence ID" value="RNI13600.1"/>
    <property type="molecule type" value="Genomic_DNA"/>
</dbReference>
<evidence type="ECO:0000313" key="2">
    <source>
        <dbReference type="EMBL" id="RNI13600.1"/>
    </source>
</evidence>
<dbReference type="RefSeq" id="WP_072358441.1">
    <property type="nucleotide sequence ID" value="NZ_FXBN01000001.1"/>
</dbReference>